<dbReference type="Proteomes" id="UP000596092">
    <property type="component" value="Chromosome"/>
</dbReference>
<dbReference type="SMART" id="SM00881">
    <property type="entry name" value="CoA_binding"/>
    <property type="match status" value="1"/>
</dbReference>
<dbReference type="SUPFAM" id="SSF55729">
    <property type="entry name" value="Acyl-CoA N-acyltransferases (Nat)"/>
    <property type="match status" value="1"/>
</dbReference>
<evidence type="ECO:0000313" key="8">
    <source>
        <dbReference type="EMBL" id="QQG66608.1"/>
    </source>
</evidence>
<dbReference type="InterPro" id="IPR043938">
    <property type="entry name" value="Ligase_CoA_dom"/>
</dbReference>
<protein>
    <submittedName>
        <fullName evidence="8">Bifunctional acetate--CoA ligase family protein/GNAT family N-acetyltransferase</fullName>
    </submittedName>
</protein>
<dbReference type="RefSeq" id="WP_199262890.1">
    <property type="nucleotide sequence ID" value="NZ_CP054140.1"/>
</dbReference>
<evidence type="ECO:0000256" key="3">
    <source>
        <dbReference type="ARBA" id="ARBA00022840"/>
    </source>
</evidence>
<gene>
    <name evidence="8" type="ORF">HP555_12385</name>
</gene>
<dbReference type="CDD" id="cd04301">
    <property type="entry name" value="NAT_SF"/>
    <property type="match status" value="1"/>
</dbReference>
<comment type="similarity">
    <text evidence="4">In the N-terminal section; belongs to the acetate CoA ligase alpha subunit family.</text>
</comment>
<dbReference type="InterPro" id="IPR036291">
    <property type="entry name" value="NAD(P)-bd_dom_sf"/>
</dbReference>
<dbReference type="PANTHER" id="PTHR43334:SF1">
    <property type="entry name" value="3-HYDROXYPROPIONATE--COA LIGASE [ADP-FORMING]"/>
    <property type="match status" value="1"/>
</dbReference>
<dbReference type="InterPro" id="IPR032875">
    <property type="entry name" value="Succ_CoA_lig_flav_dom"/>
</dbReference>
<dbReference type="Gene3D" id="3.40.630.30">
    <property type="match status" value="1"/>
</dbReference>
<dbReference type="PROSITE" id="PS51186">
    <property type="entry name" value="GNAT"/>
    <property type="match status" value="1"/>
</dbReference>
<feature type="domain" description="N-acetyltransferase" evidence="7">
    <location>
        <begin position="730"/>
        <end position="884"/>
    </location>
</feature>
<dbReference type="GO" id="GO:0046872">
    <property type="term" value="F:metal ion binding"/>
    <property type="evidence" value="ECO:0007669"/>
    <property type="project" value="InterPro"/>
</dbReference>
<dbReference type="Gene3D" id="3.40.50.261">
    <property type="entry name" value="Succinyl-CoA synthetase domains"/>
    <property type="match status" value="2"/>
</dbReference>
<dbReference type="GO" id="GO:0016747">
    <property type="term" value="F:acyltransferase activity, transferring groups other than amino-acyl groups"/>
    <property type="evidence" value="ECO:0007669"/>
    <property type="project" value="InterPro"/>
</dbReference>
<dbReference type="PROSITE" id="PS50975">
    <property type="entry name" value="ATP_GRASP"/>
    <property type="match status" value="1"/>
</dbReference>
<dbReference type="InterPro" id="IPR016102">
    <property type="entry name" value="Succinyl-CoA_synth-like"/>
</dbReference>
<dbReference type="Gene3D" id="3.30.1490.20">
    <property type="entry name" value="ATP-grasp fold, A domain"/>
    <property type="match status" value="1"/>
</dbReference>
<dbReference type="FunFam" id="3.30.1490.20:FF:000020">
    <property type="entry name" value="Protein lysine acetyltransferase"/>
    <property type="match status" value="1"/>
</dbReference>
<feature type="domain" description="ATP-grasp" evidence="6">
    <location>
        <begin position="491"/>
        <end position="527"/>
    </location>
</feature>
<reference evidence="8 9" key="1">
    <citation type="submission" date="2020-05" db="EMBL/GenBank/DDBJ databases">
        <title>Complete genome of Desulfobulbus oligotrophicus.</title>
        <authorList>
            <person name="Podar M."/>
        </authorList>
    </citation>
    <scope>NUCLEOTIDE SEQUENCE [LARGE SCALE GENOMIC DNA]</scope>
    <source>
        <strain evidence="8 9">Prop6</strain>
    </source>
</reference>
<dbReference type="InterPro" id="IPR003781">
    <property type="entry name" value="CoA-bd"/>
</dbReference>
<dbReference type="Pfam" id="PF19045">
    <property type="entry name" value="Ligase_CoA_2"/>
    <property type="match status" value="1"/>
</dbReference>
<dbReference type="Pfam" id="PF13549">
    <property type="entry name" value="ATP-grasp_5"/>
    <property type="match status" value="1"/>
</dbReference>
<dbReference type="EMBL" id="CP054140">
    <property type="protein sequence ID" value="QQG66608.1"/>
    <property type="molecule type" value="Genomic_DNA"/>
</dbReference>
<organism evidence="8 9">
    <name type="scientific">Desulfobulbus oligotrophicus</name>
    <dbReference type="NCBI Taxonomy" id="1909699"/>
    <lineage>
        <taxon>Bacteria</taxon>
        <taxon>Pseudomonadati</taxon>
        <taxon>Thermodesulfobacteriota</taxon>
        <taxon>Desulfobulbia</taxon>
        <taxon>Desulfobulbales</taxon>
        <taxon>Desulfobulbaceae</taxon>
        <taxon>Desulfobulbus</taxon>
    </lineage>
</organism>
<dbReference type="GO" id="GO:0005524">
    <property type="term" value="F:ATP binding"/>
    <property type="evidence" value="ECO:0007669"/>
    <property type="project" value="UniProtKB-UniRule"/>
</dbReference>
<keyword evidence="2 5" id="KW-0547">Nucleotide-binding</keyword>
<keyword evidence="9" id="KW-1185">Reference proteome</keyword>
<dbReference type="Gene3D" id="3.40.50.720">
    <property type="entry name" value="NAD(P)-binding Rossmann-like Domain"/>
    <property type="match status" value="1"/>
</dbReference>
<dbReference type="SUPFAM" id="SSF52210">
    <property type="entry name" value="Succinyl-CoA synthetase domains"/>
    <property type="match status" value="2"/>
</dbReference>
<evidence type="ECO:0000256" key="5">
    <source>
        <dbReference type="PROSITE-ProRule" id="PRU00409"/>
    </source>
</evidence>
<dbReference type="AlphaFoldDB" id="A0A7T6AR86"/>
<sequence length="890" mass="97045">MEQFFSPRSIAVIGANDRPVSIGAALIDNLLLGGYTGPIYPVNPKYTTVRGLQTYPAVTAIEEPPDLVIIATPIAIAPELVRQCVRTGAQGVIIISAGGKESGEEGAFIEEQIAGAAEGSGMRILGPNSMGVIRPGKHLNATFAGGMPVKGNLAVISQSGAICAAILDRAAEENMGFSHFVSTGSMLDVDFGDLIDYLGNDGSVKAILLYMENLSNPRKFMSAARSVSRIKPIIVLKTGKSKAGARAASTHIGAMAGEDDVYDAAFKRAGIVRVPSLGRLFDCAELMAKQPRPQGTRLAIVTNGGGPGVMATDTLAEYGLEPTPLSETIMAKLNDLLPHFWSRGNPIDILGNATVERFASVIELCMSSREFDGILIIMVPQNLTAPEEVATALVKLAKNKRIPVFASWMGGMRIAEAVSILNKADIPTYETPERAVRAFLYMVEYTRNLEILSQAPPKLAVELYFNRDQVFRTIYECFEQETEMLSEMQSKEILAAYGIPVNPTVLATSADEAVALADAMGMPVVMKVVSPDITHKSDAGGVQLDLRNESDIRQAYERIMTSAKAFKADAGITGVSLQPYIVKPEFELLFGSNTDDKFGPVLCFGSGGIFAEALDDKALGLPPLNRLLARRMMEETRILPLLQGYRNAPPADLEKLEELLLRLSQLVVDFPEIVELDINPVLIKDGQPCAVDARIRLKRTEGNANNLHLVISPYPQHLERHDFTDMQMPLFIRPIKPEDAELFVELFNALTPTSIYYRFFSVVKTLSPETLARFTQVDYDREISFVALDDDSEEGERMLGVANIVGEPDGRRGEFSVLIGDPWQGKGIGATLLLQCLRIAQERGMQTVWGTVLAENRYMIALGKKLGFTIRRGEDHAEYKLTIDLTTAKL</sequence>
<evidence type="ECO:0000313" key="9">
    <source>
        <dbReference type="Proteomes" id="UP000596092"/>
    </source>
</evidence>
<dbReference type="InterPro" id="IPR051538">
    <property type="entry name" value="Acyl-CoA_Synth/Transferase"/>
</dbReference>
<evidence type="ECO:0000256" key="4">
    <source>
        <dbReference type="ARBA" id="ARBA00060888"/>
    </source>
</evidence>
<evidence type="ECO:0000256" key="2">
    <source>
        <dbReference type="ARBA" id="ARBA00022741"/>
    </source>
</evidence>
<dbReference type="GO" id="GO:0043758">
    <property type="term" value="F:acetate-CoA ligase (ADP-forming) activity"/>
    <property type="evidence" value="ECO:0007669"/>
    <property type="project" value="InterPro"/>
</dbReference>
<evidence type="ECO:0000259" key="6">
    <source>
        <dbReference type="PROSITE" id="PS50975"/>
    </source>
</evidence>
<keyword evidence="3 5" id="KW-0067">ATP-binding</keyword>
<dbReference type="Pfam" id="PF13607">
    <property type="entry name" value="Succ_CoA_lig"/>
    <property type="match status" value="1"/>
</dbReference>
<dbReference type="InterPro" id="IPR011761">
    <property type="entry name" value="ATP-grasp"/>
</dbReference>
<accession>A0A7T6AR86</accession>
<name>A0A7T6AR86_9BACT</name>
<evidence type="ECO:0000256" key="1">
    <source>
        <dbReference type="ARBA" id="ARBA00022598"/>
    </source>
</evidence>
<keyword evidence="8" id="KW-0808">Transferase</keyword>
<dbReference type="InterPro" id="IPR013815">
    <property type="entry name" value="ATP_grasp_subdomain_1"/>
</dbReference>
<dbReference type="PANTHER" id="PTHR43334">
    <property type="entry name" value="ACETATE--COA LIGASE [ADP-FORMING]"/>
    <property type="match status" value="1"/>
</dbReference>
<evidence type="ECO:0000259" key="7">
    <source>
        <dbReference type="PROSITE" id="PS51186"/>
    </source>
</evidence>
<dbReference type="InterPro" id="IPR016181">
    <property type="entry name" value="Acyl_CoA_acyltransferase"/>
</dbReference>
<dbReference type="Pfam" id="PF00583">
    <property type="entry name" value="Acetyltransf_1"/>
    <property type="match status" value="1"/>
</dbReference>
<dbReference type="Pfam" id="PF13380">
    <property type="entry name" value="CoA_binding_2"/>
    <property type="match status" value="1"/>
</dbReference>
<dbReference type="SUPFAM" id="SSF51735">
    <property type="entry name" value="NAD(P)-binding Rossmann-fold domains"/>
    <property type="match status" value="1"/>
</dbReference>
<dbReference type="KEGG" id="dog:HP555_12385"/>
<dbReference type="SUPFAM" id="SSF56059">
    <property type="entry name" value="Glutathione synthetase ATP-binding domain-like"/>
    <property type="match status" value="1"/>
</dbReference>
<keyword evidence="1 8" id="KW-0436">Ligase</keyword>
<dbReference type="Gene3D" id="3.30.470.20">
    <property type="entry name" value="ATP-grasp fold, B domain"/>
    <property type="match status" value="1"/>
</dbReference>
<proteinExistence type="inferred from homology"/>
<dbReference type="InterPro" id="IPR000182">
    <property type="entry name" value="GNAT_dom"/>
</dbReference>